<organism evidence="2 3">
    <name type="scientific">Fluctibacter halophilus</name>
    <dbReference type="NCBI Taxonomy" id="226011"/>
    <lineage>
        <taxon>Bacteria</taxon>
        <taxon>Pseudomonadati</taxon>
        <taxon>Pseudomonadota</taxon>
        <taxon>Gammaproteobacteria</taxon>
        <taxon>Alteromonadales</taxon>
        <taxon>Alteromonadaceae</taxon>
        <taxon>Fluctibacter</taxon>
    </lineage>
</organism>
<feature type="chain" id="PRO_5045915117" description="Lipoprotein" evidence="1">
    <location>
        <begin position="22"/>
        <end position="291"/>
    </location>
</feature>
<keyword evidence="3" id="KW-1185">Reference proteome</keyword>
<sequence>MKLLLILVAALLAGCAAKPYAIIDGSQSAISDSDNYDVEILSIDGKMRPRKRSEKVSPGFHTINLVSTKPLKTKGSSFQAFPLDAKECMRYVVTAQHNNSVSDEWEVKILRATPIPSCTPSDKEAPETASLPAYLTTDTASACKPLTALSSSDSPRVLYPALQDCVQQGKAEQAIYHYFQASAYGFYDAARVYDGSAHAALEVLQKHTTWTLAPHVQSEFEQTLSTFIQNPDTFSAACQFLRQLGKPAYAPDYMVEHGVMRLSDDSEQGLKKDFQADDAWETVLTRQLGCA</sequence>
<comment type="caution">
    <text evidence="2">The sequence shown here is derived from an EMBL/GenBank/DDBJ whole genome shotgun (WGS) entry which is preliminary data.</text>
</comment>
<dbReference type="Proteomes" id="UP001520878">
    <property type="component" value="Unassembled WGS sequence"/>
</dbReference>
<proteinExistence type="predicted"/>
<dbReference type="EMBL" id="JAJEWP010000009">
    <property type="protein sequence ID" value="MCC2618256.1"/>
    <property type="molecule type" value="Genomic_DNA"/>
</dbReference>
<evidence type="ECO:0000256" key="1">
    <source>
        <dbReference type="SAM" id="SignalP"/>
    </source>
</evidence>
<dbReference type="PROSITE" id="PS51257">
    <property type="entry name" value="PROKAR_LIPOPROTEIN"/>
    <property type="match status" value="1"/>
</dbReference>
<evidence type="ECO:0008006" key="4">
    <source>
        <dbReference type="Google" id="ProtNLM"/>
    </source>
</evidence>
<dbReference type="RefSeq" id="WP_229163003.1">
    <property type="nucleotide sequence ID" value="NZ_JAJEWP010000009.1"/>
</dbReference>
<evidence type="ECO:0000313" key="3">
    <source>
        <dbReference type="Proteomes" id="UP001520878"/>
    </source>
</evidence>
<keyword evidence="1" id="KW-0732">Signal</keyword>
<reference evidence="2 3" key="1">
    <citation type="submission" date="2021-10" db="EMBL/GenBank/DDBJ databases">
        <title>Draft genome of Aestuariibacter halophilus JC2043.</title>
        <authorList>
            <person name="Emsley S.A."/>
            <person name="Pfannmuller K.M."/>
            <person name="Ushijima B."/>
            <person name="Saw J.H."/>
            <person name="Videau P."/>
        </authorList>
    </citation>
    <scope>NUCLEOTIDE SEQUENCE [LARGE SCALE GENOMIC DNA]</scope>
    <source>
        <strain evidence="2 3">JC2043</strain>
    </source>
</reference>
<protein>
    <recommendedName>
        <fullName evidence="4">Lipoprotein</fullName>
    </recommendedName>
</protein>
<accession>A0ABS8GGE9</accession>
<feature type="signal peptide" evidence="1">
    <location>
        <begin position="1"/>
        <end position="21"/>
    </location>
</feature>
<name>A0ABS8GGE9_9ALTE</name>
<gene>
    <name evidence="2" type="ORF">LJ739_18510</name>
</gene>
<evidence type="ECO:0000313" key="2">
    <source>
        <dbReference type="EMBL" id="MCC2618256.1"/>
    </source>
</evidence>